<feature type="signal peptide" evidence="1">
    <location>
        <begin position="1"/>
        <end position="22"/>
    </location>
</feature>
<dbReference type="SUPFAM" id="SSF51092">
    <property type="entry name" value="Vitelline membrane outer protein-I (VMO-I)"/>
    <property type="match status" value="1"/>
</dbReference>
<dbReference type="RefSeq" id="XP_034270900.1">
    <property type="nucleotide sequence ID" value="XM_034415009.1"/>
</dbReference>
<dbReference type="GO" id="GO:0005615">
    <property type="term" value="C:extracellular space"/>
    <property type="evidence" value="ECO:0007669"/>
    <property type="project" value="TreeGrafter"/>
</dbReference>
<evidence type="ECO:0000256" key="1">
    <source>
        <dbReference type="SAM" id="SignalP"/>
    </source>
</evidence>
<dbReference type="Pfam" id="PF03762">
    <property type="entry name" value="VOMI"/>
    <property type="match status" value="1"/>
</dbReference>
<dbReference type="InterPro" id="IPR005515">
    <property type="entry name" value="VOMI"/>
</dbReference>
<dbReference type="PANTHER" id="PTHR18841">
    <property type="entry name" value="VITELLINE MEMBRANE OUTER LAYER PROTEIN I-RELATED"/>
    <property type="match status" value="1"/>
</dbReference>
<evidence type="ECO:0000313" key="2">
    <source>
        <dbReference type="Proteomes" id="UP001652622"/>
    </source>
</evidence>
<gene>
    <name evidence="3" type="primary">LOC117664176</name>
</gene>
<dbReference type="InParanoid" id="A0A6P9BT79"/>
<dbReference type="InterPro" id="IPR036706">
    <property type="entry name" value="VOMI_sf"/>
</dbReference>
<accession>A0A6P9BT79</accession>
<organism evidence="2 3">
    <name type="scientific">Pantherophis guttatus</name>
    <name type="common">Corn snake</name>
    <name type="synonym">Elaphe guttata</name>
    <dbReference type="NCBI Taxonomy" id="94885"/>
    <lineage>
        <taxon>Eukaryota</taxon>
        <taxon>Metazoa</taxon>
        <taxon>Chordata</taxon>
        <taxon>Craniata</taxon>
        <taxon>Vertebrata</taxon>
        <taxon>Euteleostomi</taxon>
        <taxon>Lepidosauria</taxon>
        <taxon>Squamata</taxon>
        <taxon>Bifurcata</taxon>
        <taxon>Unidentata</taxon>
        <taxon>Episquamata</taxon>
        <taxon>Toxicofera</taxon>
        <taxon>Serpentes</taxon>
        <taxon>Colubroidea</taxon>
        <taxon>Colubridae</taxon>
        <taxon>Colubrinae</taxon>
        <taxon>Pantherophis</taxon>
    </lineage>
</organism>
<keyword evidence="1" id="KW-0732">Signal</keyword>
<name>A0A6P9BT79_PANGU</name>
<dbReference type="OMA" id="WNAECRD"/>
<dbReference type="Gene3D" id="2.100.10.20">
    <property type="entry name" value="Vitelline membrane outer layer protein I (VOMI)"/>
    <property type="match status" value="1"/>
</dbReference>
<proteinExistence type="predicted"/>
<dbReference type="AlphaFoldDB" id="A0A6P9BT79"/>
<dbReference type="GeneID" id="117664176"/>
<evidence type="ECO:0000313" key="3">
    <source>
        <dbReference type="RefSeq" id="XP_034270900.1"/>
    </source>
</evidence>
<sequence>MEPRFSSAVFLILSSWLWNAECRDYNQILKVLNGERFGKWGEIAMCPQGYADGFSLKVQPSQGLGADDSALNGIRLHCSDGKEIESTTGDAGDWGKVVKCSSGNLMSFALRVEKYLGAADDTAANNIKFTCQDQKVLKTSSTTWGKYGEWSESCKTGALCGIKTKVEPSSTSKFKDNTGLNDVQFVCCD</sequence>
<keyword evidence="2" id="KW-1185">Reference proteome</keyword>
<dbReference type="Proteomes" id="UP001652622">
    <property type="component" value="Unplaced"/>
</dbReference>
<reference evidence="3" key="1">
    <citation type="submission" date="2025-08" db="UniProtKB">
        <authorList>
            <consortium name="RefSeq"/>
        </authorList>
    </citation>
    <scope>IDENTIFICATION</scope>
    <source>
        <tissue evidence="3">Blood</tissue>
    </source>
</reference>
<protein>
    <submittedName>
        <fullName evidence="3">Vitelline membrane outer layer protein 1-like</fullName>
    </submittedName>
</protein>
<feature type="chain" id="PRO_5028416955" evidence="1">
    <location>
        <begin position="23"/>
        <end position="189"/>
    </location>
</feature>
<dbReference type="PANTHER" id="PTHR18841:SF2">
    <property type="entry name" value="VITELLINE MEMBRANE OUTER LAYER PROTEIN 1 HOMOLOG"/>
    <property type="match status" value="1"/>
</dbReference>
<dbReference type="KEGG" id="pgut:117664176"/>